<feature type="region of interest" description="Disordered" evidence="2">
    <location>
        <begin position="1"/>
        <end position="23"/>
    </location>
</feature>
<dbReference type="Proteomes" id="UP001457282">
    <property type="component" value="Unassembled WGS sequence"/>
</dbReference>
<name>A0AAW1VWU1_RUBAR</name>
<reference evidence="4 5" key="1">
    <citation type="journal article" date="2023" name="G3 (Bethesda)">
        <title>A chromosome-length genome assembly and annotation of blackberry (Rubus argutus, cv. 'Hillquist').</title>
        <authorList>
            <person name="Bruna T."/>
            <person name="Aryal R."/>
            <person name="Dudchenko O."/>
            <person name="Sargent D.J."/>
            <person name="Mead D."/>
            <person name="Buti M."/>
            <person name="Cavallini A."/>
            <person name="Hytonen T."/>
            <person name="Andres J."/>
            <person name="Pham M."/>
            <person name="Weisz D."/>
            <person name="Mascagni F."/>
            <person name="Usai G."/>
            <person name="Natali L."/>
            <person name="Bassil N."/>
            <person name="Fernandez G.E."/>
            <person name="Lomsadze A."/>
            <person name="Armour M."/>
            <person name="Olukolu B."/>
            <person name="Poorten T."/>
            <person name="Britton C."/>
            <person name="Davik J."/>
            <person name="Ashrafi H."/>
            <person name="Aiden E.L."/>
            <person name="Borodovsky M."/>
            <person name="Worthington M."/>
        </authorList>
    </citation>
    <scope>NUCLEOTIDE SEQUENCE [LARGE SCALE GENOMIC DNA]</scope>
    <source>
        <strain evidence="4">PI 553951</strain>
    </source>
</reference>
<feature type="compositionally biased region" description="Low complexity" evidence="2">
    <location>
        <begin position="1"/>
        <end position="15"/>
    </location>
</feature>
<evidence type="ECO:0000256" key="2">
    <source>
        <dbReference type="SAM" id="MobiDB-lite"/>
    </source>
</evidence>
<feature type="coiled-coil region" evidence="1">
    <location>
        <begin position="33"/>
        <end position="102"/>
    </location>
</feature>
<feature type="domain" description="Transcription factor BREVIS RADIX N-terminal" evidence="3">
    <location>
        <begin position="77"/>
        <end position="104"/>
    </location>
</feature>
<dbReference type="InterPro" id="IPR027988">
    <property type="entry name" value="BRX_N"/>
</dbReference>
<proteinExistence type="predicted"/>
<keyword evidence="5" id="KW-1185">Reference proteome</keyword>
<protein>
    <recommendedName>
        <fullName evidence="3">Transcription factor BREVIS RADIX N-terminal domain-containing protein</fullName>
    </recommendedName>
</protein>
<accession>A0AAW1VWU1</accession>
<evidence type="ECO:0000256" key="1">
    <source>
        <dbReference type="SAM" id="Coils"/>
    </source>
</evidence>
<comment type="caution">
    <text evidence="4">The sequence shown here is derived from an EMBL/GenBank/DDBJ whole genome shotgun (WGS) entry which is preliminary data.</text>
</comment>
<sequence>MLRRSSPPRTKTPTPALSGLPLPNVVDYTRGTNDSLSKEVLKLRAQVDDLTRKTRVQEIELERTTQQLKEAVKIVGEESAKCKAAKEVIKSLTAQLKEMAERLPIGTPRNSGTRL</sequence>
<keyword evidence="1" id="KW-0175">Coiled coil</keyword>
<gene>
    <name evidence="4" type="ORF">M0R45_036648</name>
</gene>
<dbReference type="AlphaFoldDB" id="A0AAW1VWU1"/>
<evidence type="ECO:0000313" key="4">
    <source>
        <dbReference type="EMBL" id="KAK9912808.1"/>
    </source>
</evidence>
<organism evidence="4 5">
    <name type="scientific">Rubus argutus</name>
    <name type="common">Southern blackberry</name>
    <dbReference type="NCBI Taxonomy" id="59490"/>
    <lineage>
        <taxon>Eukaryota</taxon>
        <taxon>Viridiplantae</taxon>
        <taxon>Streptophyta</taxon>
        <taxon>Embryophyta</taxon>
        <taxon>Tracheophyta</taxon>
        <taxon>Spermatophyta</taxon>
        <taxon>Magnoliopsida</taxon>
        <taxon>eudicotyledons</taxon>
        <taxon>Gunneridae</taxon>
        <taxon>Pentapetalae</taxon>
        <taxon>rosids</taxon>
        <taxon>fabids</taxon>
        <taxon>Rosales</taxon>
        <taxon>Rosaceae</taxon>
        <taxon>Rosoideae</taxon>
        <taxon>Rosoideae incertae sedis</taxon>
        <taxon>Rubus</taxon>
    </lineage>
</organism>
<dbReference type="EMBL" id="JBEDUW010000007">
    <property type="protein sequence ID" value="KAK9912808.1"/>
    <property type="molecule type" value="Genomic_DNA"/>
</dbReference>
<dbReference type="Pfam" id="PF13713">
    <property type="entry name" value="BRX_N"/>
    <property type="match status" value="1"/>
</dbReference>
<evidence type="ECO:0000313" key="5">
    <source>
        <dbReference type="Proteomes" id="UP001457282"/>
    </source>
</evidence>
<evidence type="ECO:0000259" key="3">
    <source>
        <dbReference type="Pfam" id="PF13713"/>
    </source>
</evidence>